<proteinExistence type="predicted"/>
<accession>A0A1H6Y1L5</accession>
<protein>
    <submittedName>
        <fullName evidence="1">Uncharacterized protein</fullName>
    </submittedName>
</protein>
<gene>
    <name evidence="1" type="ORF">SAMN05660918_0098</name>
</gene>
<name>A0A1H6Y1L5_9FLAO</name>
<evidence type="ECO:0000313" key="1">
    <source>
        <dbReference type="EMBL" id="SEJ35151.1"/>
    </source>
</evidence>
<sequence length="129" mass="15071">MHKISILKKAISIFICFLLFLPAISNLFVVISFKINQDYIAKTLCEKKEEKENTCNGHCHLKKELKKVSETENDSNIPNTYKEKMELVFIQPEFTFSIYNFQTPKTSFSFYTESEIPILTNRIFHPPLA</sequence>
<dbReference type="AlphaFoldDB" id="A0A1H6Y1L5"/>
<reference evidence="2" key="1">
    <citation type="submission" date="2016-10" db="EMBL/GenBank/DDBJ databases">
        <authorList>
            <person name="Varghese N."/>
            <person name="Submissions S."/>
        </authorList>
    </citation>
    <scope>NUCLEOTIDE SEQUENCE [LARGE SCALE GENOMIC DNA]</scope>
    <source>
        <strain evidence="2">DSM 17934</strain>
    </source>
</reference>
<keyword evidence="2" id="KW-1185">Reference proteome</keyword>
<dbReference type="STRING" id="402734.SAMN05660918_0098"/>
<dbReference type="EMBL" id="FNYA01000011">
    <property type="protein sequence ID" value="SEJ35151.1"/>
    <property type="molecule type" value="Genomic_DNA"/>
</dbReference>
<organism evidence="1 2">
    <name type="scientific">Flavobacterium terrigena</name>
    <dbReference type="NCBI Taxonomy" id="402734"/>
    <lineage>
        <taxon>Bacteria</taxon>
        <taxon>Pseudomonadati</taxon>
        <taxon>Bacteroidota</taxon>
        <taxon>Flavobacteriia</taxon>
        <taxon>Flavobacteriales</taxon>
        <taxon>Flavobacteriaceae</taxon>
        <taxon>Flavobacterium</taxon>
    </lineage>
</organism>
<dbReference type="Proteomes" id="UP000199702">
    <property type="component" value="Unassembled WGS sequence"/>
</dbReference>
<evidence type="ECO:0000313" key="2">
    <source>
        <dbReference type="Proteomes" id="UP000199702"/>
    </source>
</evidence>